<accession>A0A2P2QJW0</accession>
<dbReference type="AlphaFoldDB" id="A0A2P2QJW0"/>
<organism evidence="1">
    <name type="scientific">Rhizophora mucronata</name>
    <name type="common">Asiatic mangrove</name>
    <dbReference type="NCBI Taxonomy" id="61149"/>
    <lineage>
        <taxon>Eukaryota</taxon>
        <taxon>Viridiplantae</taxon>
        <taxon>Streptophyta</taxon>
        <taxon>Embryophyta</taxon>
        <taxon>Tracheophyta</taxon>
        <taxon>Spermatophyta</taxon>
        <taxon>Magnoliopsida</taxon>
        <taxon>eudicotyledons</taxon>
        <taxon>Gunneridae</taxon>
        <taxon>Pentapetalae</taxon>
        <taxon>rosids</taxon>
        <taxon>fabids</taxon>
        <taxon>Malpighiales</taxon>
        <taxon>Rhizophoraceae</taxon>
        <taxon>Rhizophora</taxon>
    </lineage>
</organism>
<proteinExistence type="predicted"/>
<sequence>MFGRSNPLVCTASKVTSNFSSVSNNILTSVEE</sequence>
<protein>
    <submittedName>
        <fullName evidence="1">Uncharacterized protein</fullName>
    </submittedName>
</protein>
<name>A0A2P2QJW0_RHIMU</name>
<dbReference type="EMBL" id="GGEC01086683">
    <property type="protein sequence ID" value="MBX67167.1"/>
    <property type="molecule type" value="Transcribed_RNA"/>
</dbReference>
<evidence type="ECO:0000313" key="1">
    <source>
        <dbReference type="EMBL" id="MBX67167.1"/>
    </source>
</evidence>
<reference evidence="1" key="1">
    <citation type="submission" date="2018-02" db="EMBL/GenBank/DDBJ databases">
        <title>Rhizophora mucronata_Transcriptome.</title>
        <authorList>
            <person name="Meera S.P."/>
            <person name="Sreeshan A."/>
            <person name="Augustine A."/>
        </authorList>
    </citation>
    <scope>NUCLEOTIDE SEQUENCE</scope>
    <source>
        <tissue evidence="1">Leaf</tissue>
    </source>
</reference>